<keyword evidence="2" id="KW-0378">Hydrolase</keyword>
<dbReference type="GO" id="GO:0005634">
    <property type="term" value="C:nucleus"/>
    <property type="evidence" value="ECO:0007669"/>
    <property type="project" value="TreeGrafter"/>
</dbReference>
<dbReference type="PANTHER" id="PTHR45626">
    <property type="entry name" value="TRANSCRIPTION TERMINATION FACTOR 2-RELATED"/>
    <property type="match status" value="1"/>
</dbReference>
<comment type="caution">
    <text evidence="5">The sequence shown here is derived from an EMBL/GenBank/DDBJ whole genome shotgun (WGS) entry which is preliminary data.</text>
</comment>
<reference evidence="5" key="1">
    <citation type="submission" date="2013-08" db="EMBL/GenBank/DDBJ databases">
        <authorList>
            <person name="Mendez C."/>
            <person name="Richter M."/>
            <person name="Ferrer M."/>
            <person name="Sanchez J."/>
        </authorList>
    </citation>
    <scope>NUCLEOTIDE SEQUENCE</scope>
</reference>
<organism evidence="5">
    <name type="scientific">mine drainage metagenome</name>
    <dbReference type="NCBI Taxonomy" id="410659"/>
    <lineage>
        <taxon>unclassified sequences</taxon>
        <taxon>metagenomes</taxon>
        <taxon>ecological metagenomes</taxon>
    </lineage>
</organism>
<reference evidence="5" key="2">
    <citation type="journal article" date="2014" name="ISME J.">
        <title>Microbial stratification in low pH oxic and suboxic macroscopic growths along an acid mine drainage.</title>
        <authorList>
            <person name="Mendez-Garcia C."/>
            <person name="Mesa V."/>
            <person name="Sprenger R.R."/>
            <person name="Richter M."/>
            <person name="Diez M.S."/>
            <person name="Solano J."/>
            <person name="Bargiela R."/>
            <person name="Golyshina O.V."/>
            <person name="Manteca A."/>
            <person name="Ramos J.L."/>
            <person name="Gallego J.R."/>
            <person name="Llorente I."/>
            <person name="Martins Dos Santos V.A."/>
            <person name="Jensen O.N."/>
            <person name="Pelaez A.I."/>
            <person name="Sanchez J."/>
            <person name="Ferrer M."/>
        </authorList>
    </citation>
    <scope>NUCLEOTIDE SEQUENCE</scope>
</reference>
<dbReference type="GO" id="GO:0008094">
    <property type="term" value="F:ATP-dependent activity, acting on DNA"/>
    <property type="evidence" value="ECO:0007669"/>
    <property type="project" value="TreeGrafter"/>
</dbReference>
<feature type="domain" description="Helicase C-terminal" evidence="4">
    <location>
        <begin position="1"/>
        <end position="94"/>
    </location>
</feature>
<dbReference type="SUPFAM" id="SSF52540">
    <property type="entry name" value="P-loop containing nucleoside triphosphate hydrolases"/>
    <property type="match status" value="1"/>
</dbReference>
<protein>
    <submittedName>
        <fullName evidence="5">Snf2 family protein</fullName>
    </submittedName>
</protein>
<name>T1AIM6_9ZZZZ</name>
<dbReference type="GO" id="GO:0006281">
    <property type="term" value="P:DNA repair"/>
    <property type="evidence" value="ECO:0007669"/>
    <property type="project" value="TreeGrafter"/>
</dbReference>
<dbReference type="GO" id="GO:0016787">
    <property type="term" value="F:hydrolase activity"/>
    <property type="evidence" value="ECO:0007669"/>
    <property type="project" value="UniProtKB-KW"/>
</dbReference>
<keyword evidence="1" id="KW-0547">Nucleotide-binding</keyword>
<evidence type="ECO:0000256" key="2">
    <source>
        <dbReference type="ARBA" id="ARBA00022801"/>
    </source>
</evidence>
<dbReference type="EMBL" id="AUZZ01007855">
    <property type="protein sequence ID" value="EQD40799.1"/>
    <property type="molecule type" value="Genomic_DNA"/>
</dbReference>
<evidence type="ECO:0000259" key="4">
    <source>
        <dbReference type="PROSITE" id="PS51194"/>
    </source>
</evidence>
<dbReference type="InterPro" id="IPR027417">
    <property type="entry name" value="P-loop_NTPase"/>
</dbReference>
<dbReference type="GO" id="GO:0005524">
    <property type="term" value="F:ATP binding"/>
    <property type="evidence" value="ECO:0007669"/>
    <property type="project" value="UniProtKB-KW"/>
</dbReference>
<dbReference type="InterPro" id="IPR001650">
    <property type="entry name" value="Helicase_C-like"/>
</dbReference>
<gene>
    <name evidence="5" type="ORF">B2A_10909</name>
</gene>
<accession>T1AIM6</accession>
<keyword evidence="3" id="KW-0067">ATP-binding</keyword>
<dbReference type="AlphaFoldDB" id="T1AIM6"/>
<feature type="non-terminal residue" evidence="5">
    <location>
        <position position="1"/>
    </location>
</feature>
<dbReference type="CDD" id="cd18793">
    <property type="entry name" value="SF2_C_SNF"/>
    <property type="match status" value="1"/>
</dbReference>
<dbReference type="PROSITE" id="PS51194">
    <property type="entry name" value="HELICASE_CTER"/>
    <property type="match status" value="1"/>
</dbReference>
<dbReference type="Gene3D" id="3.40.50.300">
    <property type="entry name" value="P-loop containing nucleotide triphosphate hydrolases"/>
    <property type="match status" value="1"/>
</dbReference>
<evidence type="ECO:0000256" key="3">
    <source>
        <dbReference type="ARBA" id="ARBA00022840"/>
    </source>
</evidence>
<evidence type="ECO:0000256" key="1">
    <source>
        <dbReference type="ARBA" id="ARBA00022741"/>
    </source>
</evidence>
<dbReference type="Pfam" id="PF00271">
    <property type="entry name" value="Helicase_C"/>
    <property type="match status" value="1"/>
</dbReference>
<proteinExistence type="predicted"/>
<dbReference type="InterPro" id="IPR050628">
    <property type="entry name" value="SNF2_RAD54_helicase_TF"/>
</dbReference>
<dbReference type="InterPro" id="IPR049730">
    <property type="entry name" value="SNF2/RAD54-like_C"/>
</dbReference>
<sequence>RFQSGGAPLFLISLKAGGTALNLTAADTVIHYDPWWNPAAEAQATDRAHRIGQSRPVFIYKLIAQDSIEEKMLALQEQKRALAAGVHAAAARSPAALTAADLERLLTQ</sequence>
<evidence type="ECO:0000313" key="5">
    <source>
        <dbReference type="EMBL" id="EQD40799.1"/>
    </source>
</evidence>